<evidence type="ECO:0000256" key="2">
    <source>
        <dbReference type="ARBA" id="ARBA00022475"/>
    </source>
</evidence>
<keyword evidence="2" id="KW-1003">Cell membrane</keyword>
<evidence type="ECO:0000256" key="6">
    <source>
        <dbReference type="ARBA" id="ARBA00023125"/>
    </source>
</evidence>
<dbReference type="SUPFAM" id="SSF46689">
    <property type="entry name" value="Homeodomain-like"/>
    <property type="match status" value="1"/>
</dbReference>
<sequence length="785" mass="89723">MPFKRMMKSNKYLVRISLWVTSVIVLSILILSSIVYYNVQQKVLHNEYKNSQKLINQTKFNMEYLDEMSRNLTMSIYYNNDVRALMYLNDDETYDYMNAVNELNSSVIRNNPFVHSVYIYNNNKNRYYSTYGEFFHHDAEWDKLLAAQKKLPVLKPIIRVMSLDPTDHKKGTQLVISYVMYDMLDDQGNMDGAVVINLKLDWLMNNIQAINTEDSNPNDQLYILDDKNHFIQAGSTASEEGLNLQNQIKSTYAALKPASVSMPKNSNFFTIKQQGTKYLVTYIPVEKTGWVLFKTVPYDEAYGYVHNLGTSIIVITIVVLLAALVVSLSISRGLYKPIKNLVAQTRSHNNSGTSDVSDEFAFLHGVYQDAAAQLNKFKSETNSNMQIMKAYFLRKLLLDSDSVSSGEFKQAIEEYALAFTFEQSFAVAVLKIDDYKSFIENRSMEEREVLRFAVCNITTELIGQRYNVESVDMKRDHVVMIVSGDFTTDAAMDGLQYVINEAQVFVKSSYKLSITAAISGHATDYSKVAKAYMQAIDLSSYRYTHGQMSILTSDVIVSGVNLIPIEDVMQAGNQFIETMKRGDLAGTEEKLAVLFQLARKLEHSDMMLALMYTVNRVKNTIFEINHSRLKPVNVNAMLLNRELFELETMDELYLKFIEVIHEAIEGINDGRDKQESMTAETIKDIIEANYANVGFGGAEIAAMLRISQVKAGKLFKEQMGMSILEFINHVRLSKSVEWLENSRLSISEIIRKVGIENESYFYKIFKLKYGSTPREYIAKRAQKQF</sequence>
<name>A0ABS5CJ43_9BACL</name>
<feature type="transmembrane region" description="Helical" evidence="9">
    <location>
        <begin position="308"/>
        <end position="330"/>
    </location>
</feature>
<keyword evidence="5" id="KW-0805">Transcription regulation</keyword>
<gene>
    <name evidence="11" type="ORF">I8J30_24280</name>
</gene>
<protein>
    <submittedName>
        <fullName evidence="11">AraC family transcriptional regulator</fullName>
    </submittedName>
</protein>
<dbReference type="PROSITE" id="PS01124">
    <property type="entry name" value="HTH_ARAC_FAMILY_2"/>
    <property type="match status" value="1"/>
</dbReference>
<keyword evidence="6" id="KW-0238">DNA-binding</keyword>
<keyword evidence="12" id="KW-1185">Reference proteome</keyword>
<dbReference type="PANTHER" id="PTHR43280:SF2">
    <property type="entry name" value="HTH-TYPE TRANSCRIPTIONAL REGULATOR EXSA"/>
    <property type="match status" value="1"/>
</dbReference>
<evidence type="ECO:0000256" key="4">
    <source>
        <dbReference type="ARBA" id="ARBA00022989"/>
    </source>
</evidence>
<feature type="domain" description="HTH araC/xylS-type" evidence="10">
    <location>
        <begin position="680"/>
        <end position="779"/>
    </location>
</feature>
<keyword evidence="7 9" id="KW-0472">Membrane</keyword>
<organism evidence="11 12">
    <name type="scientific">Paenibacillus lignilyticus</name>
    <dbReference type="NCBI Taxonomy" id="1172615"/>
    <lineage>
        <taxon>Bacteria</taxon>
        <taxon>Bacillati</taxon>
        <taxon>Bacillota</taxon>
        <taxon>Bacilli</taxon>
        <taxon>Bacillales</taxon>
        <taxon>Paenibacillaceae</taxon>
        <taxon>Paenibacillus</taxon>
    </lineage>
</organism>
<proteinExistence type="predicted"/>
<dbReference type="RefSeq" id="WP_210662557.1">
    <property type="nucleotide sequence ID" value="NZ_JAGKSP010000013.1"/>
</dbReference>
<dbReference type="Pfam" id="PF12833">
    <property type="entry name" value="HTH_18"/>
    <property type="match status" value="1"/>
</dbReference>
<evidence type="ECO:0000313" key="12">
    <source>
        <dbReference type="Proteomes" id="UP000673394"/>
    </source>
</evidence>
<dbReference type="InterPro" id="IPR033479">
    <property type="entry name" value="dCache_1"/>
</dbReference>
<evidence type="ECO:0000259" key="10">
    <source>
        <dbReference type="PROSITE" id="PS01124"/>
    </source>
</evidence>
<feature type="transmembrane region" description="Helical" evidence="9">
    <location>
        <begin position="12"/>
        <end position="37"/>
    </location>
</feature>
<evidence type="ECO:0000313" key="11">
    <source>
        <dbReference type="EMBL" id="MBP3965842.1"/>
    </source>
</evidence>
<dbReference type="Gene3D" id="1.10.10.60">
    <property type="entry name" value="Homeodomain-like"/>
    <property type="match status" value="2"/>
</dbReference>
<dbReference type="Proteomes" id="UP000673394">
    <property type="component" value="Unassembled WGS sequence"/>
</dbReference>
<dbReference type="EMBL" id="JAGKSP010000013">
    <property type="protein sequence ID" value="MBP3965842.1"/>
    <property type="molecule type" value="Genomic_DNA"/>
</dbReference>
<reference evidence="11 12" key="1">
    <citation type="submission" date="2021-04" db="EMBL/GenBank/DDBJ databases">
        <title>Paenibacillus sp. DLE-14 whole genome sequence.</title>
        <authorList>
            <person name="Ham Y.J."/>
        </authorList>
    </citation>
    <scope>NUCLEOTIDE SEQUENCE [LARGE SCALE GENOMIC DNA]</scope>
    <source>
        <strain evidence="11 12">DLE-14</strain>
    </source>
</reference>
<dbReference type="Pfam" id="PF02743">
    <property type="entry name" value="dCache_1"/>
    <property type="match status" value="1"/>
</dbReference>
<evidence type="ECO:0000256" key="8">
    <source>
        <dbReference type="ARBA" id="ARBA00023163"/>
    </source>
</evidence>
<dbReference type="InterPro" id="IPR018062">
    <property type="entry name" value="HTH_AraC-typ_CS"/>
</dbReference>
<dbReference type="PROSITE" id="PS00041">
    <property type="entry name" value="HTH_ARAC_FAMILY_1"/>
    <property type="match status" value="1"/>
</dbReference>
<dbReference type="PANTHER" id="PTHR43280">
    <property type="entry name" value="ARAC-FAMILY TRANSCRIPTIONAL REGULATOR"/>
    <property type="match status" value="1"/>
</dbReference>
<dbReference type="InterPro" id="IPR009057">
    <property type="entry name" value="Homeodomain-like_sf"/>
</dbReference>
<evidence type="ECO:0000256" key="9">
    <source>
        <dbReference type="SAM" id="Phobius"/>
    </source>
</evidence>
<accession>A0ABS5CJ43</accession>
<dbReference type="SMART" id="SM00342">
    <property type="entry name" value="HTH_ARAC"/>
    <property type="match status" value="1"/>
</dbReference>
<dbReference type="InterPro" id="IPR018060">
    <property type="entry name" value="HTH_AraC"/>
</dbReference>
<dbReference type="Gene3D" id="3.30.450.20">
    <property type="entry name" value="PAS domain"/>
    <property type="match status" value="1"/>
</dbReference>
<comment type="subcellular location">
    <subcellularLocation>
        <location evidence="1">Cell membrane</location>
        <topology evidence="1">Multi-pass membrane protein</topology>
    </subcellularLocation>
</comment>
<keyword evidence="3 9" id="KW-0812">Transmembrane</keyword>
<keyword evidence="8" id="KW-0804">Transcription</keyword>
<evidence type="ECO:0000256" key="7">
    <source>
        <dbReference type="ARBA" id="ARBA00023136"/>
    </source>
</evidence>
<evidence type="ECO:0000256" key="1">
    <source>
        <dbReference type="ARBA" id="ARBA00004651"/>
    </source>
</evidence>
<keyword evidence="4 9" id="KW-1133">Transmembrane helix</keyword>
<evidence type="ECO:0000256" key="3">
    <source>
        <dbReference type="ARBA" id="ARBA00022692"/>
    </source>
</evidence>
<evidence type="ECO:0000256" key="5">
    <source>
        <dbReference type="ARBA" id="ARBA00023015"/>
    </source>
</evidence>
<comment type="caution">
    <text evidence="11">The sequence shown here is derived from an EMBL/GenBank/DDBJ whole genome shotgun (WGS) entry which is preliminary data.</text>
</comment>